<protein>
    <submittedName>
        <fullName evidence="1">Uncharacterized protein</fullName>
    </submittedName>
</protein>
<evidence type="ECO:0000313" key="1">
    <source>
        <dbReference type="EMBL" id="MBA4669257.1"/>
    </source>
</evidence>
<name>A0A7C9AKQ7_OPUST</name>
<accession>A0A7C9AKQ7</accession>
<proteinExistence type="predicted"/>
<reference evidence="1" key="2">
    <citation type="submission" date="2020-07" db="EMBL/GenBank/DDBJ databases">
        <authorList>
            <person name="Vera ALvarez R."/>
            <person name="Arias-Moreno D.M."/>
            <person name="Jimenez-Jacinto V."/>
            <person name="Jimenez-Bremont J.F."/>
            <person name="Swaminathan K."/>
            <person name="Moose S.P."/>
            <person name="Guerrero-Gonzalez M.L."/>
            <person name="Marino-Ramirez L."/>
            <person name="Landsman D."/>
            <person name="Rodriguez-Kessler M."/>
            <person name="Delgado-Sanchez P."/>
        </authorList>
    </citation>
    <scope>NUCLEOTIDE SEQUENCE</scope>
    <source>
        <tissue evidence="1">Cladode</tissue>
    </source>
</reference>
<reference evidence="1" key="1">
    <citation type="journal article" date="2013" name="J. Plant Res.">
        <title>Effect of fungi and light on seed germination of three Opuntia species from semiarid lands of central Mexico.</title>
        <authorList>
            <person name="Delgado-Sanchez P."/>
            <person name="Jimenez-Bremont J.F."/>
            <person name="Guerrero-Gonzalez Mde L."/>
            <person name="Flores J."/>
        </authorList>
    </citation>
    <scope>NUCLEOTIDE SEQUENCE</scope>
    <source>
        <tissue evidence="1">Cladode</tissue>
    </source>
</reference>
<organism evidence="1">
    <name type="scientific">Opuntia streptacantha</name>
    <name type="common">Prickly pear cactus</name>
    <name type="synonym">Opuntia cardona</name>
    <dbReference type="NCBI Taxonomy" id="393608"/>
    <lineage>
        <taxon>Eukaryota</taxon>
        <taxon>Viridiplantae</taxon>
        <taxon>Streptophyta</taxon>
        <taxon>Embryophyta</taxon>
        <taxon>Tracheophyta</taxon>
        <taxon>Spermatophyta</taxon>
        <taxon>Magnoliopsida</taxon>
        <taxon>eudicotyledons</taxon>
        <taxon>Gunneridae</taxon>
        <taxon>Pentapetalae</taxon>
        <taxon>Caryophyllales</taxon>
        <taxon>Cactineae</taxon>
        <taxon>Cactaceae</taxon>
        <taxon>Opuntioideae</taxon>
        <taxon>Opuntia</taxon>
    </lineage>
</organism>
<dbReference type="AlphaFoldDB" id="A0A7C9AKQ7"/>
<sequence>MRACIQLSYGAEDTDDNQLIPQSQNSKPYGLCRLGLVGCSSDVGSLSPTIKFYKLHNNCAERRFVSYISVSSHLVITTGTKTDGTTTICTLFSSRRRSIIQPSPLFQVVQVLKIKDRSTIASINDCMKCYPLS</sequence>
<dbReference type="EMBL" id="GISG01242878">
    <property type="protein sequence ID" value="MBA4669257.1"/>
    <property type="molecule type" value="Transcribed_RNA"/>
</dbReference>